<evidence type="ECO:0000256" key="1">
    <source>
        <dbReference type="SAM" id="MobiDB-lite"/>
    </source>
</evidence>
<dbReference type="AlphaFoldDB" id="A0A412Q2V4"/>
<dbReference type="InterPro" id="IPR043964">
    <property type="entry name" value="P-loop_TraG"/>
</dbReference>
<reference evidence="3 4" key="1">
    <citation type="submission" date="2018-08" db="EMBL/GenBank/DDBJ databases">
        <title>A genome reference for cultivated species of the human gut microbiota.</title>
        <authorList>
            <person name="Zou Y."/>
            <person name="Xue W."/>
            <person name="Luo G."/>
        </authorList>
    </citation>
    <scope>NUCLEOTIDE SEQUENCE [LARGE SCALE GENOMIC DNA]</scope>
    <source>
        <strain evidence="3 4">AF18-16LB</strain>
    </source>
</reference>
<gene>
    <name evidence="3" type="ORF">DWX06_09370</name>
</gene>
<protein>
    <submittedName>
        <fullName evidence="3">Conjugal transfer protein TraE</fullName>
    </submittedName>
</protein>
<proteinExistence type="predicted"/>
<dbReference type="Gene3D" id="3.40.50.300">
    <property type="entry name" value="P-loop containing nucleotide triphosphate hydrolases"/>
    <property type="match status" value="1"/>
</dbReference>
<dbReference type="SUPFAM" id="SSF52540">
    <property type="entry name" value="P-loop containing nucleoside triphosphate hydrolases"/>
    <property type="match status" value="1"/>
</dbReference>
<dbReference type="PANTHER" id="PTHR30121:SF6">
    <property type="entry name" value="SLR6007 PROTEIN"/>
    <property type="match status" value="1"/>
</dbReference>
<feature type="compositionally biased region" description="Basic and acidic residues" evidence="1">
    <location>
        <begin position="15"/>
        <end position="28"/>
    </location>
</feature>
<evidence type="ECO:0000259" key="2">
    <source>
        <dbReference type="Pfam" id="PF19044"/>
    </source>
</evidence>
<feature type="region of interest" description="Disordered" evidence="1">
    <location>
        <begin position="15"/>
        <end position="66"/>
    </location>
</feature>
<dbReference type="PANTHER" id="PTHR30121">
    <property type="entry name" value="UNCHARACTERIZED PROTEIN YJGR-RELATED"/>
    <property type="match status" value="1"/>
</dbReference>
<evidence type="ECO:0000313" key="4">
    <source>
        <dbReference type="Proteomes" id="UP000284296"/>
    </source>
</evidence>
<dbReference type="NCBIfam" id="NF045971">
    <property type="entry name" value="conju_CD1110"/>
    <property type="match status" value="1"/>
</dbReference>
<dbReference type="InterPro" id="IPR027417">
    <property type="entry name" value="P-loop_NTPase"/>
</dbReference>
<dbReference type="Proteomes" id="UP000284296">
    <property type="component" value="Unassembled WGS sequence"/>
</dbReference>
<organism evidence="3 4">
    <name type="scientific">Agathobacter rectalis</name>
    <dbReference type="NCBI Taxonomy" id="39491"/>
    <lineage>
        <taxon>Bacteria</taxon>
        <taxon>Bacillati</taxon>
        <taxon>Bacillota</taxon>
        <taxon>Clostridia</taxon>
        <taxon>Lachnospirales</taxon>
        <taxon>Lachnospiraceae</taxon>
        <taxon>Agathobacter</taxon>
    </lineage>
</organism>
<dbReference type="InterPro" id="IPR051162">
    <property type="entry name" value="T4SS_component"/>
</dbReference>
<dbReference type="Pfam" id="PF19044">
    <property type="entry name" value="P-loop_TraG"/>
    <property type="match status" value="1"/>
</dbReference>
<dbReference type="Gene3D" id="1.10.8.730">
    <property type="match status" value="1"/>
</dbReference>
<evidence type="ECO:0000313" key="3">
    <source>
        <dbReference type="EMBL" id="RGT80811.1"/>
    </source>
</evidence>
<feature type="compositionally biased region" description="Basic and acidic residues" evidence="1">
    <location>
        <begin position="42"/>
        <end position="61"/>
    </location>
</feature>
<name>A0A412Q2V4_9FIRM</name>
<dbReference type="EMBL" id="QRXG01000014">
    <property type="protein sequence ID" value="RGT80811.1"/>
    <property type="molecule type" value="Genomic_DNA"/>
</dbReference>
<sequence length="841" mass="96968">MKLKTIMRQIWNRSDSLRMQENRKEEKRLRKKKNKKTVADTGYKKVDRKEKKKKEKQEEKRRQKKLSVQQSIAYKEMGKDGICRVQGKTYSKCIRFYDINYQLAQNEDKNAIFENWCDFLNYFDASIHFQLSFINHKSSMKEFEQVIRIRPQDDAFDDVRMEYTKMLKQQLAKGNNGLVKSKYITFSIEADNIREAKPKLERIESDILNNFKILGVPAYPLNGVERLQILYETFNPDIMTDFQFDYGSMIRTGLNTKDYVAPTSFVFRDRNTFQMGNTIGAVSYLQILAPELTDKMLAEFLDIDKNLIVNLHVQSVDQMKAIKLVKSKVTDINRMKIEEQKKAVRAGYDMDIIPSDLNTYGGEAKRLLEDLQSRNERMFLVTALFLNTAKTKQALDNAIFQTAGIAQKYNCVLKRLDYQQEEGLMSSVPLGVNHIPIKRALTTTSTAIFVPFTTQELFMAGESLYYGLNALSNNMIMVDRKKLKNPNGLILGTPGSGKSFAAKREITNAFFVTKDDIIIGDPEGEYYPLVHALGGQVVHISPTSKDYINPMDINMDYSDDDNPLGVKSDFVLSLCELIMGSRDGIEAEEKSVIDRCLPLVYQKYFADPKPENMPVLGDLYDCLRKQKEPQAQRIATALEIYVNGSLKVFNHRTNVELNNRIVCFDIKELGKQLKKIGMLIVQDQVWNRVTINRGIKSTRYYIDEFHLLLKEEQTAAYSVEIWKRFRKWGGVPTGITQNIKDLLASREIENIFENSDFILMLNQAAGDRQILAKQLNISPYQLSYVTNSGEGEGLLFYGTTIIPFKDKFDKNLKLYSLMTTKPEEVEKREKEMEAEKHEGNR</sequence>
<comment type="caution">
    <text evidence="3">The sequence shown here is derived from an EMBL/GenBank/DDBJ whole genome shotgun (WGS) entry which is preliminary data.</text>
</comment>
<feature type="domain" description="TraG P-loop" evidence="2">
    <location>
        <begin position="479"/>
        <end position="764"/>
    </location>
</feature>
<accession>A0A412Q2V4</accession>